<dbReference type="PROSITE" id="PS51379">
    <property type="entry name" value="4FE4S_FER_2"/>
    <property type="match status" value="1"/>
</dbReference>
<evidence type="ECO:0000313" key="5">
    <source>
        <dbReference type="EMBL" id="CBL04456.1"/>
    </source>
</evidence>
<evidence type="ECO:0000256" key="3">
    <source>
        <dbReference type="ARBA" id="ARBA00023014"/>
    </source>
</evidence>
<dbReference type="HOGENOM" id="CLU_2699519_0_0_11"/>
<dbReference type="EMBL" id="FP929047">
    <property type="protein sequence ID" value="CBL04456.1"/>
    <property type="molecule type" value="Genomic_DNA"/>
</dbReference>
<dbReference type="Gene3D" id="3.30.70.20">
    <property type="match status" value="1"/>
</dbReference>
<proteinExistence type="predicted"/>
<dbReference type="Proteomes" id="UP000008805">
    <property type="component" value="Chromosome"/>
</dbReference>
<sequence>MYSPYIVHIGSSCCGCGACAQRCVRGNLEFAGELAELKKDYVCVGCMACVKWCPTHALAVEPAKPVSTYLRAR</sequence>
<keyword evidence="1" id="KW-0479">Metal-binding</keyword>
<gene>
    <name evidence="5" type="ORF">GPA_21570</name>
</gene>
<dbReference type="InterPro" id="IPR017896">
    <property type="entry name" value="4Fe4S_Fe-S-bd"/>
</dbReference>
<dbReference type="BioCyc" id="GPAM657308:GPA_RS10045-MONOMER"/>
<accession>D6E9Q9</accession>
<dbReference type="SUPFAM" id="SSF54862">
    <property type="entry name" value="4Fe-4S ferredoxins"/>
    <property type="match status" value="1"/>
</dbReference>
<reference evidence="5 6" key="1">
    <citation type="submission" date="2010-03" db="EMBL/GenBank/DDBJ databases">
        <title>The genome sequence of Gordonibacter pamelaeae 7-10-1-bT.</title>
        <authorList>
            <consortium name="metaHIT consortium -- http://www.metahit.eu/"/>
            <person name="Pajon A."/>
            <person name="Turner K."/>
            <person name="Parkhill J."/>
            <person name="Timmis K."/>
            <person name="Oxley A."/>
            <person name="Wurdemann D."/>
        </authorList>
    </citation>
    <scope>NUCLEOTIDE SEQUENCE [LARGE SCALE GENOMIC DNA]</scope>
    <source>
        <strain evidence="6">7-10-1-b</strain>
    </source>
</reference>
<dbReference type="PROSITE" id="PS00198">
    <property type="entry name" value="4FE4S_FER_1"/>
    <property type="match status" value="1"/>
</dbReference>
<evidence type="ECO:0000313" key="6">
    <source>
        <dbReference type="Proteomes" id="UP000008805"/>
    </source>
</evidence>
<dbReference type="InterPro" id="IPR017900">
    <property type="entry name" value="4Fe4S_Fe_S_CS"/>
</dbReference>
<evidence type="ECO:0000256" key="1">
    <source>
        <dbReference type="ARBA" id="ARBA00022723"/>
    </source>
</evidence>
<keyword evidence="6" id="KW-1185">Reference proteome</keyword>
<keyword evidence="2" id="KW-0408">Iron</keyword>
<dbReference type="AlphaFoldDB" id="D6E9Q9"/>
<dbReference type="GO" id="GO:0051536">
    <property type="term" value="F:iron-sulfur cluster binding"/>
    <property type="evidence" value="ECO:0007669"/>
    <property type="project" value="UniProtKB-KW"/>
</dbReference>
<dbReference type="GO" id="GO:0046872">
    <property type="term" value="F:metal ion binding"/>
    <property type="evidence" value="ECO:0007669"/>
    <property type="project" value="UniProtKB-KW"/>
</dbReference>
<name>D6E9Q9_9ACTN</name>
<reference evidence="5 6" key="2">
    <citation type="submission" date="2010-03" db="EMBL/GenBank/DDBJ databases">
        <authorList>
            <person name="Pajon A."/>
        </authorList>
    </citation>
    <scope>NUCLEOTIDE SEQUENCE [LARGE SCALE GENOMIC DNA]</scope>
    <source>
        <strain evidence="6">7-10-1-b</strain>
    </source>
</reference>
<keyword evidence="3" id="KW-0411">Iron-sulfur</keyword>
<feature type="domain" description="4Fe-4S ferredoxin-type" evidence="4">
    <location>
        <begin position="33"/>
        <end position="63"/>
    </location>
</feature>
<organism evidence="5 6">
    <name type="scientific">Gordonibacter pamelaeae 7-10-1-b</name>
    <dbReference type="NCBI Taxonomy" id="657308"/>
    <lineage>
        <taxon>Bacteria</taxon>
        <taxon>Bacillati</taxon>
        <taxon>Actinomycetota</taxon>
        <taxon>Coriobacteriia</taxon>
        <taxon>Eggerthellales</taxon>
        <taxon>Eggerthellaceae</taxon>
        <taxon>Gordonibacter</taxon>
    </lineage>
</organism>
<protein>
    <recommendedName>
        <fullName evidence="4">4Fe-4S ferredoxin-type domain-containing protein</fullName>
    </recommendedName>
</protein>
<dbReference type="KEGG" id="gpa:GPA_21570"/>
<evidence type="ECO:0000256" key="2">
    <source>
        <dbReference type="ARBA" id="ARBA00023004"/>
    </source>
</evidence>
<evidence type="ECO:0000259" key="4">
    <source>
        <dbReference type="PROSITE" id="PS51379"/>
    </source>
</evidence>